<name>A0ACC0JYN0_CHOFU</name>
<evidence type="ECO:0000313" key="2">
    <source>
        <dbReference type="Proteomes" id="UP001064048"/>
    </source>
</evidence>
<accession>A0ACC0JYN0</accession>
<comment type="caution">
    <text evidence="1">The sequence shown here is derived from an EMBL/GenBank/DDBJ whole genome shotgun (WGS) entry which is preliminary data.</text>
</comment>
<dbReference type="EMBL" id="CM046112">
    <property type="protein sequence ID" value="KAI8429189.1"/>
    <property type="molecule type" value="Genomic_DNA"/>
</dbReference>
<protein>
    <submittedName>
        <fullName evidence="1">Uncharacterized protein</fullName>
    </submittedName>
</protein>
<proteinExistence type="predicted"/>
<dbReference type="Proteomes" id="UP001064048">
    <property type="component" value="Chromosome 12"/>
</dbReference>
<sequence length="411" mass="46288">MIVVGRVQCGADVNMTTWDSDDVLQRFREYLKIPSVHPDADYNGCVSFLTKQAQELQLPYQVYELVPKKPLVVITWQGTQPELPAILLNSHMDVVPVYEEFWTYPPFEAKITEDGYIYARGTQDMKGIGMMHLEAVRRLKDAGARLKRTVHISFSPDEEIGGIDGMKIFSESQEFKNLNIGFGLDESAPTKHSKYILAFHGERTNKQIRVTCKGKPGHGSLLLENTAGEKFHHVIDKFMKFRAVEKQKQDSGVWVGQLVSINLTQIQGGVQINVIPESLSACFDIRIPPLVDPEEFDKMVKSWCTEAGDDVTFEYIKNNPVVENTKIDETNPFWTALNTAVEEMGFKINCVICPGTTDAIYVRQQGIPVISFSPILNTTPLLHAHDEMIHVDVFKQGIDIMEKTVQAIANV</sequence>
<evidence type="ECO:0000313" key="1">
    <source>
        <dbReference type="EMBL" id="KAI8429189.1"/>
    </source>
</evidence>
<reference evidence="1 2" key="1">
    <citation type="journal article" date="2022" name="Genome Biol. Evol.">
        <title>The Spruce Budworm Genome: Reconstructing the Evolutionary History of Antifreeze Proteins.</title>
        <authorList>
            <person name="Beliveau C."/>
            <person name="Gagne P."/>
            <person name="Picq S."/>
            <person name="Vernygora O."/>
            <person name="Keeling C.I."/>
            <person name="Pinkney K."/>
            <person name="Doucet D."/>
            <person name="Wen F."/>
            <person name="Johnston J.S."/>
            <person name="Maaroufi H."/>
            <person name="Boyle B."/>
            <person name="Laroche J."/>
            <person name="Dewar K."/>
            <person name="Juretic N."/>
            <person name="Blackburn G."/>
            <person name="Nisole A."/>
            <person name="Brunet B."/>
            <person name="Brandao M."/>
            <person name="Lumley L."/>
            <person name="Duan J."/>
            <person name="Quan G."/>
            <person name="Lucarotti C.J."/>
            <person name="Roe A.D."/>
            <person name="Sperling F.A.H."/>
            <person name="Levesque R.C."/>
            <person name="Cusson M."/>
        </authorList>
    </citation>
    <scope>NUCLEOTIDE SEQUENCE [LARGE SCALE GENOMIC DNA]</scope>
    <source>
        <strain evidence="1">Glfc:IPQL:Cfum</strain>
    </source>
</reference>
<organism evidence="1 2">
    <name type="scientific">Choristoneura fumiferana</name>
    <name type="common">Spruce budworm moth</name>
    <name type="synonym">Archips fumiferana</name>
    <dbReference type="NCBI Taxonomy" id="7141"/>
    <lineage>
        <taxon>Eukaryota</taxon>
        <taxon>Metazoa</taxon>
        <taxon>Ecdysozoa</taxon>
        <taxon>Arthropoda</taxon>
        <taxon>Hexapoda</taxon>
        <taxon>Insecta</taxon>
        <taxon>Pterygota</taxon>
        <taxon>Neoptera</taxon>
        <taxon>Endopterygota</taxon>
        <taxon>Lepidoptera</taxon>
        <taxon>Glossata</taxon>
        <taxon>Ditrysia</taxon>
        <taxon>Tortricoidea</taxon>
        <taxon>Tortricidae</taxon>
        <taxon>Tortricinae</taxon>
        <taxon>Choristoneura</taxon>
    </lineage>
</organism>
<keyword evidence="2" id="KW-1185">Reference proteome</keyword>
<gene>
    <name evidence="1" type="ORF">MSG28_007726</name>
</gene>